<dbReference type="EMBL" id="JAMSCK010000003">
    <property type="protein sequence ID" value="MCM8569595.1"/>
    <property type="molecule type" value="Genomic_DNA"/>
</dbReference>
<reference evidence="4" key="1">
    <citation type="submission" date="2022-06" db="EMBL/GenBank/DDBJ databases">
        <title>Gramella sediminis sp. nov., isolated from deep-sea sediment of the Indian Ocean.</title>
        <authorList>
            <person name="Yang L."/>
        </authorList>
    </citation>
    <scope>NUCLEOTIDE SEQUENCE</scope>
    <source>
        <strain evidence="4">HMD3159</strain>
    </source>
</reference>
<name>A0ABT0Z2Y2_9FLAO</name>
<keyword evidence="3" id="KW-0472">Membrane</keyword>
<dbReference type="Proteomes" id="UP001155077">
    <property type="component" value="Unassembled WGS sequence"/>
</dbReference>
<feature type="region of interest" description="Disordered" evidence="2">
    <location>
        <begin position="79"/>
        <end position="195"/>
    </location>
</feature>
<evidence type="ECO:0000313" key="5">
    <source>
        <dbReference type="Proteomes" id="UP001155077"/>
    </source>
</evidence>
<feature type="transmembrane region" description="Helical" evidence="3">
    <location>
        <begin position="47"/>
        <end position="67"/>
    </location>
</feature>
<keyword evidence="3" id="KW-0812">Transmembrane</keyword>
<sequence>MKEKKNIDRIFQEKFKDFESEPREKVWENIASILDKKEKKRPFIIPLWMKLGGVAAVIAIIIASLLFTQNQETIQNEPGIVFENPENQERKNTETRDQNGASEDKNLENQVASEEADAKTDNGEIITSTSQISSHSSTTSNNQSRKTDSSDTDFNNKSNQETAIASDEVKNNVRVQQQNEEEKVAGKPEAIKDETSGAIAQIETDSTKTIKAIKEEEENALAQLEEEKKNEKKEEAIAETANKKLRLSTFAAPVFYKNMGSGNELSSQFSNNASSSEVTLSYGIKLAYELSDKIRIRTGISKVNMSYNIQDISYSPSGIAANLDNIRPNEDHLQIRSNARPNGGMAFETSNQNSLASSIFTPGEINQQFGFIEVPLEIEYVLVDKKFGLNVIGGGSSLFLDRNRVDLVSGNSTTNLGEASNINNTSFSTNIGLGMDYKLSDKFSISLEPIFKYQLNTFSNVNNVQPMNFGIYSGLNLKF</sequence>
<protein>
    <submittedName>
        <fullName evidence="4">Porin family protein</fullName>
    </submittedName>
</protein>
<dbReference type="RefSeq" id="WP_252112815.1">
    <property type="nucleotide sequence ID" value="NZ_JAMSCK010000003.1"/>
</dbReference>
<evidence type="ECO:0000256" key="1">
    <source>
        <dbReference type="SAM" id="Coils"/>
    </source>
</evidence>
<feature type="coiled-coil region" evidence="1">
    <location>
        <begin position="207"/>
        <end position="244"/>
    </location>
</feature>
<accession>A0ABT0Z2Y2</accession>
<comment type="caution">
    <text evidence="4">The sequence shown here is derived from an EMBL/GenBank/DDBJ whole genome shotgun (WGS) entry which is preliminary data.</text>
</comment>
<evidence type="ECO:0000256" key="2">
    <source>
        <dbReference type="SAM" id="MobiDB-lite"/>
    </source>
</evidence>
<proteinExistence type="predicted"/>
<keyword evidence="5" id="KW-1185">Reference proteome</keyword>
<feature type="compositionally biased region" description="Basic and acidic residues" evidence="2">
    <location>
        <begin position="87"/>
        <end position="107"/>
    </location>
</feature>
<keyword evidence="3" id="KW-1133">Transmembrane helix</keyword>
<evidence type="ECO:0000256" key="3">
    <source>
        <dbReference type="SAM" id="Phobius"/>
    </source>
</evidence>
<keyword evidence="1" id="KW-0175">Coiled coil</keyword>
<feature type="compositionally biased region" description="Polar residues" evidence="2">
    <location>
        <begin position="152"/>
        <end position="163"/>
    </location>
</feature>
<feature type="compositionally biased region" description="Low complexity" evidence="2">
    <location>
        <begin position="125"/>
        <end position="144"/>
    </location>
</feature>
<feature type="compositionally biased region" description="Basic and acidic residues" evidence="2">
    <location>
        <begin position="180"/>
        <end position="195"/>
    </location>
</feature>
<evidence type="ECO:0000313" key="4">
    <source>
        <dbReference type="EMBL" id="MCM8569595.1"/>
    </source>
</evidence>
<gene>
    <name evidence="4" type="ORF">NE848_09400</name>
</gene>
<organism evidence="4 5">
    <name type="scientific">Gramella jeungdoensis</name>
    <dbReference type="NCBI Taxonomy" id="708091"/>
    <lineage>
        <taxon>Bacteria</taxon>
        <taxon>Pseudomonadati</taxon>
        <taxon>Bacteroidota</taxon>
        <taxon>Flavobacteriia</taxon>
        <taxon>Flavobacteriales</taxon>
        <taxon>Flavobacteriaceae</taxon>
        <taxon>Christiangramia</taxon>
    </lineage>
</organism>